<evidence type="ECO:0000259" key="3">
    <source>
        <dbReference type="Pfam" id="PF00419"/>
    </source>
</evidence>
<dbReference type="InterPro" id="IPR000259">
    <property type="entry name" value="Adhesion_dom_fimbrial"/>
</dbReference>
<dbReference type="EMBL" id="MKCS01000001">
    <property type="protein sequence ID" value="OHX14193.1"/>
    <property type="molecule type" value="Genomic_DNA"/>
</dbReference>
<dbReference type="GO" id="GO:0009289">
    <property type="term" value="C:pilus"/>
    <property type="evidence" value="ECO:0007669"/>
    <property type="project" value="InterPro"/>
</dbReference>
<accession>A0A1S1X3Z6</accession>
<dbReference type="SUPFAM" id="SSF49401">
    <property type="entry name" value="Bacterial adhesins"/>
    <property type="match status" value="1"/>
</dbReference>
<dbReference type="Gene3D" id="2.60.40.1090">
    <property type="entry name" value="Fimbrial-type adhesion domain"/>
    <property type="match status" value="1"/>
</dbReference>
<dbReference type="InterPro" id="IPR036937">
    <property type="entry name" value="Adhesion_dom_fimbrial_sf"/>
</dbReference>
<keyword evidence="1 2" id="KW-0732">Signal</keyword>
<feature type="chain" id="PRO_5010327560" description="Fimbrial-type adhesion domain-containing protein" evidence="2">
    <location>
        <begin position="37"/>
        <end position="333"/>
    </location>
</feature>
<dbReference type="Gene3D" id="2.60.40.3310">
    <property type="match status" value="1"/>
</dbReference>
<dbReference type="STRING" id="1903179.BI347_12255"/>
<feature type="domain" description="Fimbrial-type adhesion" evidence="3">
    <location>
        <begin position="192"/>
        <end position="333"/>
    </location>
</feature>
<evidence type="ECO:0000313" key="4">
    <source>
        <dbReference type="EMBL" id="OHX14193.1"/>
    </source>
</evidence>
<evidence type="ECO:0000313" key="5">
    <source>
        <dbReference type="Proteomes" id="UP000180088"/>
    </source>
</evidence>
<comment type="caution">
    <text evidence="4">The sequence shown here is derived from an EMBL/GenBank/DDBJ whole genome shotgun (WGS) entry which is preliminary data.</text>
</comment>
<evidence type="ECO:0000256" key="2">
    <source>
        <dbReference type="SAM" id="SignalP"/>
    </source>
</evidence>
<proteinExistence type="predicted"/>
<reference evidence="4 5" key="1">
    <citation type="submission" date="2016-09" db="EMBL/GenBank/DDBJ databases">
        <title>Chromobacterium muskegensis sp. nov., an insecticidal bacterium isolated from Sphagnum bogs.</title>
        <authorList>
            <person name="Sparks M.E."/>
            <person name="Blackburn M.B."/>
            <person name="Gundersen-Rindal D.E."/>
            <person name="Mitchell A."/>
            <person name="Farrar R."/>
            <person name="Kuhar D."/>
        </authorList>
    </citation>
    <scope>NUCLEOTIDE SEQUENCE [LARGE SCALE GENOMIC DNA]</scope>
    <source>
        <strain evidence="4 5">37-2</strain>
    </source>
</reference>
<name>A0A1S1X3Z6_9NEIS</name>
<dbReference type="PANTHER" id="PTHR33420">
    <property type="entry name" value="FIMBRIAL SUBUNIT ELFA-RELATED"/>
    <property type="match status" value="1"/>
</dbReference>
<dbReference type="Pfam" id="PF00419">
    <property type="entry name" value="Fimbrial"/>
    <property type="match status" value="1"/>
</dbReference>
<sequence>MQNFREAVPMLNICSKLNVPAGFPWLCLLLSPTAWAAADCRLINGFTALSPVVALSGQYAVPRNAAVGSVIASFSWFAPNRDNYADCAGYGSRSWTLTSTPKPLVGGGIYESGVPGVGIQVLNQFRSVTPVTDSVAPHASYAFTAPALVYQLVVTGKVGAGVVSGAALPGVRYQLDNLLVFDAKAGGSAIIVASSCATPSVIIDLGKRSLGDFQGVNKPMKPAAVGFNVAVNGCPAGLAGIQYRIDPTTSIWSAGSGVVALDGGSSATGVGIQLRSGDSGSALQFSTQYQLSAYNPATGGSYSIPLLATYYQTDTTIRPGIASTSLTFTMTYQ</sequence>
<dbReference type="InterPro" id="IPR008966">
    <property type="entry name" value="Adhesion_dom_sf"/>
</dbReference>
<dbReference type="PANTHER" id="PTHR33420:SF3">
    <property type="entry name" value="FIMBRIAL SUBUNIT ELFA"/>
    <property type="match status" value="1"/>
</dbReference>
<gene>
    <name evidence="4" type="ORF">BI347_12255</name>
</gene>
<dbReference type="Proteomes" id="UP000180088">
    <property type="component" value="Unassembled WGS sequence"/>
</dbReference>
<protein>
    <recommendedName>
        <fullName evidence="3">Fimbrial-type adhesion domain-containing protein</fullName>
    </recommendedName>
</protein>
<dbReference type="InterPro" id="IPR050263">
    <property type="entry name" value="Bact_Fimbrial_Adh_Pro"/>
</dbReference>
<dbReference type="AlphaFoldDB" id="A0A1S1X3Z6"/>
<evidence type="ECO:0000256" key="1">
    <source>
        <dbReference type="ARBA" id="ARBA00022729"/>
    </source>
</evidence>
<feature type="signal peptide" evidence="2">
    <location>
        <begin position="1"/>
        <end position="36"/>
    </location>
</feature>
<organism evidence="4 5">
    <name type="scientific">Chromobacterium sphagni</name>
    <dbReference type="NCBI Taxonomy" id="1903179"/>
    <lineage>
        <taxon>Bacteria</taxon>
        <taxon>Pseudomonadati</taxon>
        <taxon>Pseudomonadota</taxon>
        <taxon>Betaproteobacteria</taxon>
        <taxon>Neisseriales</taxon>
        <taxon>Chromobacteriaceae</taxon>
        <taxon>Chromobacterium</taxon>
    </lineage>
</organism>
<dbReference type="GO" id="GO:0043709">
    <property type="term" value="P:cell adhesion involved in single-species biofilm formation"/>
    <property type="evidence" value="ECO:0007669"/>
    <property type="project" value="TreeGrafter"/>
</dbReference>